<dbReference type="EMBL" id="UINC01132339">
    <property type="protein sequence ID" value="SVD14593.1"/>
    <property type="molecule type" value="Genomic_DNA"/>
</dbReference>
<accession>A0A382SXY4</accession>
<dbReference type="GO" id="GO:0005829">
    <property type="term" value="C:cytosol"/>
    <property type="evidence" value="ECO:0007669"/>
    <property type="project" value="TreeGrafter"/>
</dbReference>
<dbReference type="Pfam" id="PF01156">
    <property type="entry name" value="IU_nuc_hydro"/>
    <property type="match status" value="1"/>
</dbReference>
<proteinExistence type="predicted"/>
<organism evidence="4">
    <name type="scientific">marine metagenome</name>
    <dbReference type="NCBI Taxonomy" id="408172"/>
    <lineage>
        <taxon>unclassified sequences</taxon>
        <taxon>metagenomes</taxon>
        <taxon>ecological metagenomes</taxon>
    </lineage>
</organism>
<protein>
    <recommendedName>
        <fullName evidence="3">Inosine/uridine-preferring nucleoside hydrolase domain-containing protein</fullName>
    </recommendedName>
</protein>
<feature type="non-terminal residue" evidence="4">
    <location>
        <position position="1"/>
    </location>
</feature>
<gene>
    <name evidence="4" type="ORF">METZ01_LOCUS367447</name>
</gene>
<dbReference type="PANTHER" id="PTHR12304">
    <property type="entry name" value="INOSINE-URIDINE PREFERRING NUCLEOSIDE HYDROLASE"/>
    <property type="match status" value="1"/>
</dbReference>
<dbReference type="GO" id="GO:0006152">
    <property type="term" value="P:purine nucleoside catabolic process"/>
    <property type="evidence" value="ECO:0007669"/>
    <property type="project" value="TreeGrafter"/>
</dbReference>
<dbReference type="PANTHER" id="PTHR12304:SF46">
    <property type="entry name" value="INOSINE-ADENOSINE-GUANOSINE-NUCLEOSIDE HYDROLASE"/>
    <property type="match status" value="1"/>
</dbReference>
<evidence type="ECO:0000313" key="4">
    <source>
        <dbReference type="EMBL" id="SVD14593.1"/>
    </source>
</evidence>
<dbReference type="InterPro" id="IPR001910">
    <property type="entry name" value="Inosine/uridine_hydrolase_dom"/>
</dbReference>
<evidence type="ECO:0000259" key="3">
    <source>
        <dbReference type="Pfam" id="PF01156"/>
    </source>
</evidence>
<evidence type="ECO:0000256" key="2">
    <source>
        <dbReference type="ARBA" id="ARBA00023295"/>
    </source>
</evidence>
<keyword evidence="2" id="KW-0326">Glycosidase</keyword>
<keyword evidence="1" id="KW-0378">Hydrolase</keyword>
<evidence type="ECO:0000256" key="1">
    <source>
        <dbReference type="ARBA" id="ARBA00022801"/>
    </source>
</evidence>
<dbReference type="AlphaFoldDB" id="A0A382SXY4"/>
<feature type="domain" description="Inosine/uridine-preferring nucleoside hydrolase" evidence="3">
    <location>
        <begin position="2"/>
        <end position="258"/>
    </location>
</feature>
<dbReference type="InterPro" id="IPR023186">
    <property type="entry name" value="IUNH"/>
</dbReference>
<reference evidence="4" key="1">
    <citation type="submission" date="2018-05" db="EMBL/GenBank/DDBJ databases">
        <authorList>
            <person name="Lanie J.A."/>
            <person name="Ng W.-L."/>
            <person name="Kazmierczak K.M."/>
            <person name="Andrzejewski T.M."/>
            <person name="Davidsen T.M."/>
            <person name="Wayne K.J."/>
            <person name="Tettelin H."/>
            <person name="Glass J.I."/>
            <person name="Rusch D."/>
            <person name="Podicherti R."/>
            <person name="Tsui H.-C.T."/>
            <person name="Winkler M.E."/>
        </authorList>
    </citation>
    <scope>NUCLEOTIDE SEQUENCE</scope>
</reference>
<dbReference type="GO" id="GO:0008477">
    <property type="term" value="F:purine nucleosidase activity"/>
    <property type="evidence" value="ECO:0007669"/>
    <property type="project" value="TreeGrafter"/>
</dbReference>
<dbReference type="Gene3D" id="3.90.245.10">
    <property type="entry name" value="Ribonucleoside hydrolase-like"/>
    <property type="match status" value="1"/>
</dbReference>
<dbReference type="SUPFAM" id="SSF53590">
    <property type="entry name" value="Nucleoside hydrolase"/>
    <property type="match status" value="1"/>
</dbReference>
<sequence>QPKCELMGITTVSGEAYERARLASVLCMEARRNIPIFPGVEDPLLVKQRQPHAPQKSALEKWPNESNFPQHEAINFLSKTIRQHPGEITLLGIGPMTNLALLFSIDPLIPNLLKGLVIMAGVFVKEDSIFGPFEWNAICNPHAMAKVYQSKVKIHRSVGLDVTTQVKMDSKKVREKFQSDILRPVLDFAEVWFTKQDEITFHDPLAATTIFESSICDFQKGKVEVELTNKKFIGKTHWNLSGGSHDVALSVDKTRFFDHFFSVVNNAR</sequence>
<name>A0A382SXY4_9ZZZZ</name>
<dbReference type="InterPro" id="IPR036452">
    <property type="entry name" value="Ribo_hydro-like"/>
</dbReference>